<accession>A0A0D8JDU5</accession>
<dbReference type="Proteomes" id="UP000032544">
    <property type="component" value="Unassembled WGS sequence"/>
</dbReference>
<evidence type="ECO:0000256" key="1">
    <source>
        <dbReference type="SAM" id="SignalP"/>
    </source>
</evidence>
<name>A0A0D8JDU5_9BACT</name>
<proteinExistence type="predicted"/>
<sequence length="127" mass="14624">MKTTVILMFVCCLSFTSLSQNEYAIKPLPRIEFDDFQKQQQPDYLTISPQLKLENQIPQSLVLADNKENTVDNPFLKSKTDLFMALGDNMPVVKPSGNYWNMPVAVPDSSKVYFIQEKRIEGDPRKY</sequence>
<gene>
    <name evidence="2" type="ORF">LH29_00265</name>
</gene>
<organism evidence="2 3">
    <name type="scientific">Draconibacterium sediminis</name>
    <dbReference type="NCBI Taxonomy" id="1544798"/>
    <lineage>
        <taxon>Bacteria</taxon>
        <taxon>Pseudomonadati</taxon>
        <taxon>Bacteroidota</taxon>
        <taxon>Bacteroidia</taxon>
        <taxon>Marinilabiliales</taxon>
        <taxon>Prolixibacteraceae</taxon>
        <taxon>Draconibacterium</taxon>
    </lineage>
</organism>
<protein>
    <submittedName>
        <fullName evidence="2">Uncharacterized protein</fullName>
    </submittedName>
</protein>
<dbReference type="EMBL" id="JRHC01000001">
    <property type="protein sequence ID" value="KJF44018.1"/>
    <property type="molecule type" value="Genomic_DNA"/>
</dbReference>
<evidence type="ECO:0000313" key="3">
    <source>
        <dbReference type="Proteomes" id="UP000032544"/>
    </source>
</evidence>
<dbReference type="RefSeq" id="WP_045025563.1">
    <property type="nucleotide sequence ID" value="NZ_JRHC01000001.1"/>
</dbReference>
<feature type="signal peptide" evidence="1">
    <location>
        <begin position="1"/>
        <end position="19"/>
    </location>
</feature>
<evidence type="ECO:0000313" key="2">
    <source>
        <dbReference type="EMBL" id="KJF44018.1"/>
    </source>
</evidence>
<dbReference type="OrthoDB" id="9787779at2"/>
<comment type="caution">
    <text evidence="2">The sequence shown here is derived from an EMBL/GenBank/DDBJ whole genome shotgun (WGS) entry which is preliminary data.</text>
</comment>
<reference evidence="2 3" key="1">
    <citation type="submission" date="2014-09" db="EMBL/GenBank/DDBJ databases">
        <title>Draft Genome Sequence of Draconibacterium sp. JN14CK-3.</title>
        <authorList>
            <person name="Dong C."/>
            <person name="Lai Q."/>
            <person name="Shao Z."/>
        </authorList>
    </citation>
    <scope>NUCLEOTIDE SEQUENCE [LARGE SCALE GENOMIC DNA]</scope>
    <source>
        <strain evidence="2 3">JN14CK-3</strain>
    </source>
</reference>
<keyword evidence="1" id="KW-0732">Signal</keyword>
<dbReference type="AlphaFoldDB" id="A0A0D8JDU5"/>
<keyword evidence="3" id="KW-1185">Reference proteome</keyword>
<feature type="chain" id="PRO_5002331493" evidence="1">
    <location>
        <begin position="20"/>
        <end position="127"/>
    </location>
</feature>